<reference evidence="2" key="1">
    <citation type="submission" date="2019-10" db="EMBL/GenBank/DDBJ databases">
        <title>Description of Paenibacillus glebae sp. nov.</title>
        <authorList>
            <person name="Carlier A."/>
            <person name="Qi S."/>
        </authorList>
    </citation>
    <scope>NUCLEOTIDE SEQUENCE</scope>
    <source>
        <strain evidence="2">LMG 31456</strain>
    </source>
</reference>
<dbReference type="Gene3D" id="1.20.120.450">
    <property type="entry name" value="dinb family like domain"/>
    <property type="match status" value="1"/>
</dbReference>
<evidence type="ECO:0000259" key="1">
    <source>
        <dbReference type="Pfam" id="PF12867"/>
    </source>
</evidence>
<dbReference type="EMBL" id="WHOD01000062">
    <property type="protein sequence ID" value="NOU94691.1"/>
    <property type="molecule type" value="Genomic_DNA"/>
</dbReference>
<proteinExistence type="predicted"/>
<dbReference type="InterPro" id="IPR024775">
    <property type="entry name" value="DinB-like"/>
</dbReference>
<name>A0A972GPU1_9BACL</name>
<accession>A0A972GPU1</accession>
<dbReference type="SUPFAM" id="SSF109854">
    <property type="entry name" value="DinB/YfiT-like putative metalloenzymes"/>
    <property type="match status" value="1"/>
</dbReference>
<feature type="domain" description="DinB-like" evidence="1">
    <location>
        <begin position="16"/>
        <end position="168"/>
    </location>
</feature>
<evidence type="ECO:0000313" key="3">
    <source>
        <dbReference type="Proteomes" id="UP000641588"/>
    </source>
</evidence>
<keyword evidence="3" id="KW-1185">Reference proteome</keyword>
<comment type="caution">
    <text evidence="2">The sequence shown here is derived from an EMBL/GenBank/DDBJ whole genome shotgun (WGS) entry which is preliminary data.</text>
</comment>
<dbReference type="Proteomes" id="UP000641588">
    <property type="component" value="Unassembled WGS sequence"/>
</dbReference>
<evidence type="ECO:0000313" key="2">
    <source>
        <dbReference type="EMBL" id="NOU94691.1"/>
    </source>
</evidence>
<dbReference type="RefSeq" id="WP_171652902.1">
    <property type="nucleotide sequence ID" value="NZ_WHOD01000062.1"/>
</dbReference>
<dbReference type="InterPro" id="IPR034660">
    <property type="entry name" value="DinB/YfiT-like"/>
</dbReference>
<sequence length="179" mass="20834">MNTTEALQRFEEIANHYIHELDHFSMDQLKRQPSENEWSLGQMYQHLINSALYMQLRNIDHCMESRGDSVATAAEITREVAAMFDQGSFPPVRIQVPPSPQYTPKQPESKELLIQGLNTVIRQMKQIEPTLEKASLQNTVSHPRFGALHAKQWFLLVEMHYRHHLLQMDRLKKALESTV</sequence>
<dbReference type="Pfam" id="PF12867">
    <property type="entry name" value="DinB_2"/>
    <property type="match status" value="1"/>
</dbReference>
<dbReference type="AlphaFoldDB" id="A0A972GPU1"/>
<protein>
    <submittedName>
        <fullName evidence="2">DinB family protein</fullName>
    </submittedName>
</protein>
<gene>
    <name evidence="2" type="ORF">GC093_15890</name>
</gene>
<organism evidence="2 3">
    <name type="scientific">Paenibacillus foliorum</name>
    <dbReference type="NCBI Taxonomy" id="2654974"/>
    <lineage>
        <taxon>Bacteria</taxon>
        <taxon>Bacillati</taxon>
        <taxon>Bacillota</taxon>
        <taxon>Bacilli</taxon>
        <taxon>Bacillales</taxon>
        <taxon>Paenibacillaceae</taxon>
        <taxon>Paenibacillus</taxon>
    </lineage>
</organism>